<dbReference type="InterPro" id="IPR045621">
    <property type="entry name" value="BPD_transp_1_N"/>
</dbReference>
<evidence type="ECO:0000256" key="7">
    <source>
        <dbReference type="RuleBase" id="RU363032"/>
    </source>
</evidence>
<sequence>MTGLPVIATAAPDRRPGSARLLARRVAVALAQFAAVSVIVFALTTLLPGDTADVVLGPDATDDQVTVLRTELGLDRPATERFLDWAGGLLTGDLGRSLVTGQPVAGELAARLGGTVLLGGLALALLVPAAVALGVIAGRRPGSGTDRALTGTVSALQAVPEFALGLVLVALFSLQLGWLPATAGGGSLLSPGVLVLPVLVLAANQLGRLARQIRLGVVETDRAPHVTHLRRLGLPERVVLLRHVLPGGALPSLQQLARIVDGLLGGVVVVEALFALPGVGAGFVDAVQARDLPLVQGYALLFAATTILVNLVLDVVSARLVPVREDAP</sequence>
<keyword evidence="6 7" id="KW-0472">Membrane</keyword>
<evidence type="ECO:0000256" key="2">
    <source>
        <dbReference type="ARBA" id="ARBA00022448"/>
    </source>
</evidence>
<dbReference type="EMBL" id="SHKL01000001">
    <property type="protein sequence ID" value="RZT87770.1"/>
    <property type="molecule type" value="Genomic_DNA"/>
</dbReference>
<dbReference type="Gene3D" id="1.10.3720.10">
    <property type="entry name" value="MetI-like"/>
    <property type="match status" value="1"/>
</dbReference>
<evidence type="ECO:0000256" key="5">
    <source>
        <dbReference type="ARBA" id="ARBA00022989"/>
    </source>
</evidence>
<feature type="transmembrane region" description="Helical" evidence="7">
    <location>
        <begin position="116"/>
        <end position="137"/>
    </location>
</feature>
<dbReference type="PROSITE" id="PS50928">
    <property type="entry name" value="ABC_TM1"/>
    <property type="match status" value="1"/>
</dbReference>
<evidence type="ECO:0000256" key="4">
    <source>
        <dbReference type="ARBA" id="ARBA00022692"/>
    </source>
</evidence>
<evidence type="ECO:0000313" key="9">
    <source>
        <dbReference type="EMBL" id="RZT87770.1"/>
    </source>
</evidence>
<dbReference type="PANTHER" id="PTHR43163:SF3">
    <property type="entry name" value="PEPTIDE ABC TRANSPORTER PERMEASE PROTEIN"/>
    <property type="match status" value="1"/>
</dbReference>
<evidence type="ECO:0000313" key="10">
    <source>
        <dbReference type="Proteomes" id="UP000291591"/>
    </source>
</evidence>
<organism evidence="9 10">
    <name type="scientific">Pseudonocardia sediminis</name>
    <dbReference type="NCBI Taxonomy" id="1397368"/>
    <lineage>
        <taxon>Bacteria</taxon>
        <taxon>Bacillati</taxon>
        <taxon>Actinomycetota</taxon>
        <taxon>Actinomycetes</taxon>
        <taxon>Pseudonocardiales</taxon>
        <taxon>Pseudonocardiaceae</taxon>
        <taxon>Pseudonocardia</taxon>
    </lineage>
</organism>
<feature type="transmembrane region" description="Helical" evidence="7">
    <location>
        <begin position="26"/>
        <end position="47"/>
    </location>
</feature>
<keyword evidence="3" id="KW-1003">Cell membrane</keyword>
<dbReference type="Proteomes" id="UP000291591">
    <property type="component" value="Unassembled WGS sequence"/>
</dbReference>
<feature type="transmembrane region" description="Helical" evidence="7">
    <location>
        <begin position="295"/>
        <end position="316"/>
    </location>
</feature>
<feature type="transmembrane region" description="Helical" evidence="7">
    <location>
        <begin position="158"/>
        <end position="178"/>
    </location>
</feature>
<protein>
    <submittedName>
        <fullName evidence="9">Peptide/nickel transport system permease protein</fullName>
    </submittedName>
</protein>
<comment type="subcellular location">
    <subcellularLocation>
        <location evidence="1 7">Cell membrane</location>
        <topology evidence="1 7">Multi-pass membrane protein</topology>
    </subcellularLocation>
</comment>
<keyword evidence="2 7" id="KW-0813">Transport</keyword>
<feature type="transmembrane region" description="Helical" evidence="7">
    <location>
        <begin position="263"/>
        <end position="283"/>
    </location>
</feature>
<feature type="transmembrane region" description="Helical" evidence="7">
    <location>
        <begin position="184"/>
        <end position="204"/>
    </location>
</feature>
<evidence type="ECO:0000256" key="3">
    <source>
        <dbReference type="ARBA" id="ARBA00022475"/>
    </source>
</evidence>
<dbReference type="AlphaFoldDB" id="A0A4V2FR96"/>
<name>A0A4V2FR96_PSEST</name>
<keyword evidence="10" id="KW-1185">Reference proteome</keyword>
<reference evidence="9 10" key="1">
    <citation type="submission" date="2019-02" db="EMBL/GenBank/DDBJ databases">
        <title>Sequencing the genomes of 1000 actinobacteria strains.</title>
        <authorList>
            <person name="Klenk H.-P."/>
        </authorList>
    </citation>
    <scope>NUCLEOTIDE SEQUENCE [LARGE SCALE GENOMIC DNA]</scope>
    <source>
        <strain evidence="9 10">DSM 45779</strain>
    </source>
</reference>
<evidence type="ECO:0000259" key="8">
    <source>
        <dbReference type="PROSITE" id="PS50928"/>
    </source>
</evidence>
<comment type="similarity">
    <text evidence="7">Belongs to the binding-protein-dependent transport system permease family.</text>
</comment>
<dbReference type="GO" id="GO:0055085">
    <property type="term" value="P:transmembrane transport"/>
    <property type="evidence" value="ECO:0007669"/>
    <property type="project" value="InterPro"/>
</dbReference>
<dbReference type="CDD" id="cd06261">
    <property type="entry name" value="TM_PBP2"/>
    <property type="match status" value="1"/>
</dbReference>
<keyword evidence="4 7" id="KW-0812">Transmembrane</keyword>
<dbReference type="PANTHER" id="PTHR43163">
    <property type="entry name" value="DIPEPTIDE TRANSPORT SYSTEM PERMEASE PROTEIN DPPB-RELATED"/>
    <property type="match status" value="1"/>
</dbReference>
<comment type="caution">
    <text evidence="9">The sequence shown here is derived from an EMBL/GenBank/DDBJ whole genome shotgun (WGS) entry which is preliminary data.</text>
</comment>
<dbReference type="InterPro" id="IPR000515">
    <property type="entry name" value="MetI-like"/>
</dbReference>
<dbReference type="GO" id="GO:0005886">
    <property type="term" value="C:plasma membrane"/>
    <property type="evidence" value="ECO:0007669"/>
    <property type="project" value="UniProtKB-SubCell"/>
</dbReference>
<evidence type="ECO:0000256" key="1">
    <source>
        <dbReference type="ARBA" id="ARBA00004651"/>
    </source>
</evidence>
<dbReference type="SUPFAM" id="SSF161098">
    <property type="entry name" value="MetI-like"/>
    <property type="match status" value="1"/>
</dbReference>
<evidence type="ECO:0000256" key="6">
    <source>
        <dbReference type="ARBA" id="ARBA00023136"/>
    </source>
</evidence>
<feature type="domain" description="ABC transmembrane type-1" evidence="8">
    <location>
        <begin position="112"/>
        <end position="313"/>
    </location>
</feature>
<gene>
    <name evidence="9" type="ORF">EV383_4696</name>
</gene>
<proteinExistence type="inferred from homology"/>
<dbReference type="RefSeq" id="WP_242623261.1">
    <property type="nucleotide sequence ID" value="NZ_SHKL01000001.1"/>
</dbReference>
<dbReference type="Pfam" id="PF00528">
    <property type="entry name" value="BPD_transp_1"/>
    <property type="match status" value="1"/>
</dbReference>
<accession>A0A4V2FR96</accession>
<keyword evidence="5 7" id="KW-1133">Transmembrane helix</keyword>
<dbReference type="InterPro" id="IPR035906">
    <property type="entry name" value="MetI-like_sf"/>
</dbReference>
<dbReference type="Pfam" id="PF19300">
    <property type="entry name" value="BPD_transp_1_N"/>
    <property type="match status" value="1"/>
</dbReference>